<sequence length="262" mass="29798">MDAQQQQQQTLVHQDYSSNVDTSRPFRSVKEAVAIFGERLLLGEFYSTNINHSKEIISSAWKYPSPSPSPSPSPQQNPSKDDDDAEQEHELELFRTLKKLEAELEETKTELKLLKEKESENEIALATLNAELHKNMSKMAEAEAAAAAKKAATGVRKMSPSSFDKQEITEEEEMMTMKRELMKRMENSSTLAQILNIGEKGKYYNYGGNKKERRIMDNYAKKKKKKKPIVPLVTDFFFKKKEASGATLQNPLYAASPNSYFN</sequence>
<evidence type="ECO:0000313" key="2">
    <source>
        <dbReference type="Proteomes" id="UP000829398"/>
    </source>
</evidence>
<comment type="caution">
    <text evidence="1">The sequence shown here is derived from an EMBL/GenBank/DDBJ whole genome shotgun (WGS) entry which is preliminary data.</text>
</comment>
<organism evidence="1 2">
    <name type="scientific">Citrus sinensis</name>
    <name type="common">Sweet orange</name>
    <name type="synonym">Citrus aurantium var. sinensis</name>
    <dbReference type="NCBI Taxonomy" id="2711"/>
    <lineage>
        <taxon>Eukaryota</taxon>
        <taxon>Viridiplantae</taxon>
        <taxon>Streptophyta</taxon>
        <taxon>Embryophyta</taxon>
        <taxon>Tracheophyta</taxon>
        <taxon>Spermatophyta</taxon>
        <taxon>Magnoliopsida</taxon>
        <taxon>eudicotyledons</taxon>
        <taxon>Gunneridae</taxon>
        <taxon>Pentapetalae</taxon>
        <taxon>rosids</taxon>
        <taxon>malvids</taxon>
        <taxon>Sapindales</taxon>
        <taxon>Rutaceae</taxon>
        <taxon>Aurantioideae</taxon>
        <taxon>Citrus</taxon>
    </lineage>
</organism>
<accession>A0ACB8K9R1</accession>
<dbReference type="EMBL" id="CM039174">
    <property type="protein sequence ID" value="KAH9751116.1"/>
    <property type="molecule type" value="Genomic_DNA"/>
</dbReference>
<keyword evidence="2" id="KW-1185">Reference proteome</keyword>
<reference evidence="2" key="1">
    <citation type="journal article" date="2023" name="Hortic. Res.">
        <title>A chromosome-level phased genome enabling allele-level studies in sweet orange: a case study on citrus Huanglongbing tolerance.</title>
        <authorList>
            <person name="Wu B."/>
            <person name="Yu Q."/>
            <person name="Deng Z."/>
            <person name="Duan Y."/>
            <person name="Luo F."/>
            <person name="Gmitter F. Jr."/>
        </authorList>
    </citation>
    <scope>NUCLEOTIDE SEQUENCE [LARGE SCALE GENOMIC DNA]</scope>
    <source>
        <strain evidence="2">cv. Valencia</strain>
    </source>
</reference>
<gene>
    <name evidence="1" type="ORF">KPL71_014153</name>
</gene>
<name>A0ACB8K9R1_CITSI</name>
<proteinExistence type="predicted"/>
<evidence type="ECO:0000313" key="1">
    <source>
        <dbReference type="EMBL" id="KAH9751116.1"/>
    </source>
</evidence>
<dbReference type="Proteomes" id="UP000829398">
    <property type="component" value="Chromosome 5"/>
</dbReference>
<protein>
    <submittedName>
        <fullName evidence="1">Uncharacterized protein</fullName>
    </submittedName>
</protein>